<dbReference type="Pfam" id="PF00333">
    <property type="entry name" value="Ribosomal_S5"/>
    <property type="match status" value="1"/>
</dbReference>
<protein>
    <recommendedName>
        <fullName evidence="4">Small ribosomal subunit protein uS5</fullName>
    </recommendedName>
    <alternativeName>
        <fullName evidence="5">30S ribosomal protein S5</fullName>
    </alternativeName>
</protein>
<evidence type="ECO:0000256" key="5">
    <source>
        <dbReference type="ARBA" id="ARBA00035519"/>
    </source>
</evidence>
<dbReference type="InterPro" id="IPR020568">
    <property type="entry name" value="Ribosomal_Su5_D2-typ_SF"/>
</dbReference>
<evidence type="ECO:0000256" key="4">
    <source>
        <dbReference type="ARBA" id="ARBA00035255"/>
    </source>
</evidence>
<organism evidence="9 10">
    <name type="scientific">Candidatus Shapirobacteria bacterium CG09_land_8_20_14_0_10_38_17</name>
    <dbReference type="NCBI Taxonomy" id="1974884"/>
    <lineage>
        <taxon>Bacteria</taxon>
        <taxon>Candidatus Shapironibacteriota</taxon>
    </lineage>
</organism>
<dbReference type="EMBL" id="PEZH01000045">
    <property type="protein sequence ID" value="PIS15002.1"/>
    <property type="molecule type" value="Genomic_DNA"/>
</dbReference>
<dbReference type="Proteomes" id="UP000231282">
    <property type="component" value="Unassembled WGS sequence"/>
</dbReference>
<dbReference type="Pfam" id="PF03719">
    <property type="entry name" value="Ribosomal_S5_C"/>
    <property type="match status" value="1"/>
</dbReference>
<dbReference type="GO" id="GO:1990904">
    <property type="term" value="C:ribonucleoprotein complex"/>
    <property type="evidence" value="ECO:0007669"/>
    <property type="project" value="UniProtKB-UniRule"/>
</dbReference>
<dbReference type="PROSITE" id="PS50881">
    <property type="entry name" value="S5_DSRBD"/>
    <property type="match status" value="1"/>
</dbReference>
<evidence type="ECO:0000313" key="9">
    <source>
        <dbReference type="EMBL" id="PIS15002.1"/>
    </source>
</evidence>
<evidence type="ECO:0000256" key="7">
    <source>
        <dbReference type="RuleBase" id="RU003823"/>
    </source>
</evidence>
<sequence length="161" mass="17713">MIDKRRKNYRHQEREDDFFSEVIQIKRVSKKTKGGNQISFTALMVAGDQNGRVGVALGKGEDVLSAINKGKKLAKKRFFTVSRCQATICHDILVKRGAAKVFLKPAPPGSGIIASQAIKVVMEAVGIQDISAKILGTSNRTSNVYAVIQAFKELKKHESIK</sequence>
<keyword evidence="2 6" id="KW-0689">Ribosomal protein</keyword>
<keyword evidence="3 6" id="KW-0687">Ribonucleoprotein</keyword>
<reference evidence="10" key="1">
    <citation type="submission" date="2017-09" db="EMBL/GenBank/DDBJ databases">
        <title>Depth-based differentiation of microbial function through sediment-hosted aquifers and enrichment of novel symbionts in the deep terrestrial subsurface.</title>
        <authorList>
            <person name="Probst A.J."/>
            <person name="Ladd B."/>
            <person name="Jarett J.K."/>
            <person name="Geller-Mcgrath D.E."/>
            <person name="Sieber C.M.K."/>
            <person name="Emerson J.B."/>
            <person name="Anantharaman K."/>
            <person name="Thomas B.C."/>
            <person name="Malmstrom R."/>
            <person name="Stieglmeier M."/>
            <person name="Klingl A."/>
            <person name="Woyke T."/>
            <person name="Ryan C.M."/>
            <person name="Banfield J.F."/>
        </authorList>
    </citation>
    <scope>NUCLEOTIDE SEQUENCE [LARGE SCALE GENOMIC DNA]</scope>
</reference>
<dbReference type="AlphaFoldDB" id="A0A2H0WQR0"/>
<dbReference type="GO" id="GO:0003735">
    <property type="term" value="F:structural constituent of ribosome"/>
    <property type="evidence" value="ECO:0007669"/>
    <property type="project" value="UniProtKB-UniRule"/>
</dbReference>
<feature type="domain" description="S5 DRBM" evidence="8">
    <location>
        <begin position="18"/>
        <end position="81"/>
    </location>
</feature>
<dbReference type="Gene3D" id="3.30.230.10">
    <property type="match status" value="1"/>
</dbReference>
<dbReference type="InterPro" id="IPR013810">
    <property type="entry name" value="Ribosomal_uS5_N"/>
</dbReference>
<dbReference type="InterPro" id="IPR005324">
    <property type="entry name" value="Ribosomal_uS5_C"/>
</dbReference>
<evidence type="ECO:0000256" key="6">
    <source>
        <dbReference type="PROSITE-ProRule" id="PRU00268"/>
    </source>
</evidence>
<dbReference type="InterPro" id="IPR000851">
    <property type="entry name" value="Ribosomal_uS5"/>
</dbReference>
<evidence type="ECO:0000256" key="3">
    <source>
        <dbReference type="ARBA" id="ARBA00023274"/>
    </source>
</evidence>
<accession>A0A2H0WQR0</accession>
<dbReference type="SUPFAM" id="SSF54211">
    <property type="entry name" value="Ribosomal protein S5 domain 2-like"/>
    <property type="match status" value="1"/>
</dbReference>
<dbReference type="GO" id="GO:0005840">
    <property type="term" value="C:ribosome"/>
    <property type="evidence" value="ECO:0007669"/>
    <property type="project" value="UniProtKB-KW"/>
</dbReference>
<dbReference type="GO" id="GO:0006412">
    <property type="term" value="P:translation"/>
    <property type="evidence" value="ECO:0007669"/>
    <property type="project" value="InterPro"/>
</dbReference>
<dbReference type="FunFam" id="3.30.230.10:FF:000002">
    <property type="entry name" value="30S ribosomal protein S5"/>
    <property type="match status" value="1"/>
</dbReference>
<dbReference type="PANTHER" id="PTHR48277:SF1">
    <property type="entry name" value="MITOCHONDRIAL RIBOSOMAL PROTEIN S5"/>
    <property type="match status" value="1"/>
</dbReference>
<dbReference type="SUPFAM" id="SSF54768">
    <property type="entry name" value="dsRNA-binding domain-like"/>
    <property type="match status" value="1"/>
</dbReference>
<dbReference type="PANTHER" id="PTHR48277">
    <property type="entry name" value="MITOCHONDRIAL RIBOSOMAL PROTEIN S5"/>
    <property type="match status" value="1"/>
</dbReference>
<evidence type="ECO:0000256" key="2">
    <source>
        <dbReference type="ARBA" id="ARBA00022980"/>
    </source>
</evidence>
<dbReference type="GO" id="GO:0003723">
    <property type="term" value="F:RNA binding"/>
    <property type="evidence" value="ECO:0007669"/>
    <property type="project" value="InterPro"/>
</dbReference>
<evidence type="ECO:0000256" key="1">
    <source>
        <dbReference type="ARBA" id="ARBA00008945"/>
    </source>
</evidence>
<comment type="caution">
    <text evidence="9">The sequence shown here is derived from an EMBL/GenBank/DDBJ whole genome shotgun (WGS) entry which is preliminary data.</text>
</comment>
<evidence type="ECO:0000259" key="8">
    <source>
        <dbReference type="PROSITE" id="PS50881"/>
    </source>
</evidence>
<name>A0A2H0WQR0_9BACT</name>
<dbReference type="GO" id="GO:0005737">
    <property type="term" value="C:cytoplasm"/>
    <property type="evidence" value="ECO:0007669"/>
    <property type="project" value="UniProtKB-ARBA"/>
</dbReference>
<dbReference type="Gene3D" id="3.30.160.20">
    <property type="match status" value="1"/>
</dbReference>
<dbReference type="InterPro" id="IPR014721">
    <property type="entry name" value="Ribsml_uS5_D2-typ_fold_subgr"/>
</dbReference>
<evidence type="ECO:0000313" key="10">
    <source>
        <dbReference type="Proteomes" id="UP000231282"/>
    </source>
</evidence>
<comment type="similarity">
    <text evidence="1 7">Belongs to the universal ribosomal protein uS5 family.</text>
</comment>
<proteinExistence type="inferred from homology"/>
<gene>
    <name evidence="9" type="ORF">COT63_02330</name>
</gene>